<reference evidence="1" key="1">
    <citation type="journal article" date="2020" name="Stud. Mycol.">
        <title>101 Dothideomycetes genomes: a test case for predicting lifestyles and emergence of pathogens.</title>
        <authorList>
            <person name="Haridas S."/>
            <person name="Albert R."/>
            <person name="Binder M."/>
            <person name="Bloem J."/>
            <person name="Labutti K."/>
            <person name="Salamov A."/>
            <person name="Andreopoulos B."/>
            <person name="Baker S."/>
            <person name="Barry K."/>
            <person name="Bills G."/>
            <person name="Bluhm B."/>
            <person name="Cannon C."/>
            <person name="Castanera R."/>
            <person name="Culley D."/>
            <person name="Daum C."/>
            <person name="Ezra D."/>
            <person name="Gonzalez J."/>
            <person name="Henrissat B."/>
            <person name="Kuo A."/>
            <person name="Liang C."/>
            <person name="Lipzen A."/>
            <person name="Lutzoni F."/>
            <person name="Magnuson J."/>
            <person name="Mondo S."/>
            <person name="Nolan M."/>
            <person name="Ohm R."/>
            <person name="Pangilinan J."/>
            <person name="Park H.-J."/>
            <person name="Ramirez L."/>
            <person name="Alfaro M."/>
            <person name="Sun H."/>
            <person name="Tritt A."/>
            <person name="Yoshinaga Y."/>
            <person name="Zwiers L.-H."/>
            <person name="Turgeon B."/>
            <person name="Goodwin S."/>
            <person name="Spatafora J."/>
            <person name="Crous P."/>
            <person name="Grigoriev I."/>
        </authorList>
    </citation>
    <scope>NUCLEOTIDE SEQUENCE</scope>
    <source>
        <strain evidence="1">CBS 123094</strain>
    </source>
</reference>
<accession>A0A6A5WLN6</accession>
<dbReference type="SUPFAM" id="SSF51735">
    <property type="entry name" value="NAD(P)-binding Rossmann-fold domains"/>
    <property type="match status" value="1"/>
</dbReference>
<dbReference type="InterPro" id="IPR002347">
    <property type="entry name" value="SDR_fam"/>
</dbReference>
<dbReference type="Gene3D" id="3.40.50.720">
    <property type="entry name" value="NAD(P)-binding Rossmann-like Domain"/>
    <property type="match status" value="1"/>
</dbReference>
<name>A0A6A5WLN6_9PLEO</name>
<organism evidence="1 2">
    <name type="scientific">Amniculicola lignicola CBS 123094</name>
    <dbReference type="NCBI Taxonomy" id="1392246"/>
    <lineage>
        <taxon>Eukaryota</taxon>
        <taxon>Fungi</taxon>
        <taxon>Dikarya</taxon>
        <taxon>Ascomycota</taxon>
        <taxon>Pezizomycotina</taxon>
        <taxon>Dothideomycetes</taxon>
        <taxon>Pleosporomycetidae</taxon>
        <taxon>Pleosporales</taxon>
        <taxon>Amniculicolaceae</taxon>
        <taxon>Amniculicola</taxon>
    </lineage>
</organism>
<keyword evidence="2" id="KW-1185">Reference proteome</keyword>
<dbReference type="InterPro" id="IPR036291">
    <property type="entry name" value="NAD(P)-bd_dom_sf"/>
</dbReference>
<evidence type="ECO:0008006" key="3">
    <source>
        <dbReference type="Google" id="ProtNLM"/>
    </source>
</evidence>
<dbReference type="Proteomes" id="UP000799779">
    <property type="component" value="Unassembled WGS sequence"/>
</dbReference>
<evidence type="ECO:0000313" key="2">
    <source>
        <dbReference type="Proteomes" id="UP000799779"/>
    </source>
</evidence>
<dbReference type="Pfam" id="PF00106">
    <property type="entry name" value="adh_short"/>
    <property type="match status" value="1"/>
</dbReference>
<evidence type="ECO:0000313" key="1">
    <source>
        <dbReference type="EMBL" id="KAF2001679.1"/>
    </source>
</evidence>
<proteinExistence type="predicted"/>
<dbReference type="OrthoDB" id="1933717at2759"/>
<gene>
    <name evidence="1" type="ORF">P154DRAFT_619337</name>
</gene>
<protein>
    <recommendedName>
        <fullName evidence="3">NAD(P)-binding protein</fullName>
    </recommendedName>
</protein>
<dbReference type="AlphaFoldDB" id="A0A6A5WLN6"/>
<dbReference type="EMBL" id="ML977582">
    <property type="protein sequence ID" value="KAF2001679.1"/>
    <property type="molecule type" value="Genomic_DNA"/>
</dbReference>
<sequence length="156" mass="17449">MPLSFSIGAEIVKRFAKVNDYYQGWAVKGWFGNIENNLKGAFNAIQIFLQYAVSEAIVINVLSVVAYRDVSLDGSAYSVSKSVVVRFFQVLAFEHPYLKVFHVQPDIIATDMAKDGIFLEDGPKLSEVQHTFKDMFNDISLPGSFVVWLASPEGNF</sequence>